<protein>
    <submittedName>
        <fullName evidence="2">Putative replicative helicase/primease</fullName>
    </submittedName>
</protein>
<dbReference type="SUPFAM" id="SSF52540">
    <property type="entry name" value="P-loop containing nucleoside triphosphate hydrolases"/>
    <property type="match status" value="1"/>
</dbReference>
<dbReference type="InterPro" id="IPR027417">
    <property type="entry name" value="P-loop_NTPase"/>
</dbReference>
<reference evidence="2 3" key="1">
    <citation type="submission" date="2020-10" db="EMBL/GenBank/DDBJ databases">
        <authorList>
            <person name="Dukhno E.A."/>
            <person name="Kornienko N.O."/>
            <person name="Shybanov S.R."/>
            <person name="Kharina A.V."/>
            <person name="Budzanivska I.G."/>
        </authorList>
    </citation>
    <scope>NUCLEOTIDE SEQUENCE [LARGE SCALE GENOMIC DNA]</scope>
</reference>
<evidence type="ECO:0000256" key="1">
    <source>
        <dbReference type="SAM" id="MobiDB-lite"/>
    </source>
</evidence>
<keyword evidence="2" id="KW-0347">Helicase</keyword>
<dbReference type="EMBL" id="MW082583">
    <property type="protein sequence ID" value="QPI13707.1"/>
    <property type="molecule type" value="Genomic_DNA"/>
</dbReference>
<organism evidence="2 3">
    <name type="scientific">Serratia phage Tsm2</name>
    <dbReference type="NCBI Taxonomy" id="2787014"/>
    <lineage>
        <taxon>Viruses</taxon>
        <taxon>Duplodnaviria</taxon>
        <taxon>Heunggongvirae</taxon>
        <taxon>Uroviricota</taxon>
        <taxon>Caudoviricetes</taxon>
        <taxon>Sarkviridae</taxon>
        <taxon>Otakuvirus</taxon>
        <taxon>Otakuvirus Tsm2</taxon>
    </lineage>
</organism>
<evidence type="ECO:0000313" key="3">
    <source>
        <dbReference type="Proteomes" id="UP000595016"/>
    </source>
</evidence>
<feature type="region of interest" description="Disordered" evidence="1">
    <location>
        <begin position="540"/>
        <end position="560"/>
    </location>
</feature>
<sequence>MKLTLKAKNTPRRVLRTKKITVTYGYGKSAKDKRPKAFELPWADFVDHIMEATDADLYPSFTGRETKEQYDAKKTSLPYISAEFDGRRNNDGVMGRSILFLDLDKFSAGDFRYLRDQLEYRGITYFAHTTTGDRHDLKDGERCYRVLVPTDRVMAADEIYPMQCKFAHLLGLWDDADRTAHERARIMFCPAPGCRTWDNDGDPVEVDHMLQTYDWMPPDESGSTNWTEEALANADENSRAIADWCFEEGFDTLPSNRGWAVPCPNGLSHSDGEDGTNGSTAIMLPDATHPEVRFVCQHAHCKEHNRHQHLMLGLVGVPSPYLPEAHNVSRKQLAELLPHLDEEDIAHIYENETEAAAEGLDAGTCTLEDLDDAPVNLFTKRDPIIEGLINFRSTWYAAGESNIGKSFYVLGQMAAVSAGIPFGGRPVIRAHSFYFDAEGGETSEYRKQALQKMYGDSLDWLHIIDLQKEGWDITSKSGRAAVTRLIRSVAGDDPVGLVAFDSLNQCVAMRADDKKPFDENSPTDMGEIVKALKHIAEHTGGSPGVIHHPAKGGTTRTPRGSSALHGAVDYAFFLEQPNPDEPLQLNLYHEKARYGVKQTPRGFVLGVCKIDVPKEHDDRIADRLSKLTGPDFSEHLGSLEPKPLHAAPRDETLWLIPVAIAPFETPAAMQAREAVKQAADHSGVAPKGSMQEALFATLELLDDRQEGYTLHEMVRFDATNGSNQLRSGGRYSDALKKMVEQRILVHGRNQHGEVIATKYRIPVGINDLQEYEMKATYDDLE</sequence>
<keyword evidence="3" id="KW-1185">Reference proteome</keyword>
<gene>
    <name evidence="2" type="ORF">SIPHO4S_00011</name>
</gene>
<accession>A0A7S9XC41</accession>
<dbReference type="Proteomes" id="UP000595016">
    <property type="component" value="Segment"/>
</dbReference>
<dbReference type="Pfam" id="PF13481">
    <property type="entry name" value="AAA_25"/>
    <property type="match status" value="1"/>
</dbReference>
<dbReference type="Gene3D" id="3.40.50.300">
    <property type="entry name" value="P-loop containing nucleotide triphosphate hydrolases"/>
    <property type="match status" value="1"/>
</dbReference>
<name>A0A7S9XC41_9CAUD</name>
<proteinExistence type="predicted"/>
<keyword evidence="2" id="KW-0067">ATP-binding</keyword>
<keyword evidence="2" id="KW-0547">Nucleotide-binding</keyword>
<keyword evidence="2" id="KW-0378">Hydrolase</keyword>
<evidence type="ECO:0000313" key="2">
    <source>
        <dbReference type="EMBL" id="QPI13707.1"/>
    </source>
</evidence>
<dbReference type="GO" id="GO:0004386">
    <property type="term" value="F:helicase activity"/>
    <property type="evidence" value="ECO:0007669"/>
    <property type="project" value="UniProtKB-KW"/>
</dbReference>